<dbReference type="SUPFAM" id="SSF88697">
    <property type="entry name" value="PUA domain-like"/>
    <property type="match status" value="1"/>
</dbReference>
<keyword evidence="11" id="KW-1185">Reference proteome</keyword>
<keyword evidence="3" id="KW-0808">Transferase</keyword>
<accession>A0ABQ7JEN5</accession>
<gene>
    <name evidence="10" type="primary">SET</name>
    <name evidence="10" type="ORF">IE077_003723</name>
</gene>
<dbReference type="Gene3D" id="2.170.270.10">
    <property type="entry name" value="SET domain"/>
    <property type="match status" value="1"/>
</dbReference>
<evidence type="ECO:0000259" key="7">
    <source>
        <dbReference type="PROSITE" id="PS50280"/>
    </source>
</evidence>
<evidence type="ECO:0000256" key="3">
    <source>
        <dbReference type="ARBA" id="ARBA00022679"/>
    </source>
</evidence>
<dbReference type="SUPFAM" id="SSF82199">
    <property type="entry name" value="SET domain"/>
    <property type="match status" value="1"/>
</dbReference>
<dbReference type="SMART" id="SM00317">
    <property type="entry name" value="SET"/>
    <property type="match status" value="1"/>
</dbReference>
<reference evidence="10 11" key="1">
    <citation type="journal article" date="2020" name="bioRxiv">
        <title>Metabolic contributions of an alphaproteobacterial endosymbiont in the apicomplexan Cardiosporidium cionae.</title>
        <authorList>
            <person name="Hunter E.S."/>
            <person name="Paight C.J."/>
            <person name="Lane C.E."/>
        </authorList>
    </citation>
    <scope>NUCLEOTIDE SEQUENCE [LARGE SCALE GENOMIC DNA]</scope>
    <source>
        <strain evidence="10">ESH_2018</strain>
    </source>
</reference>
<dbReference type="InterPro" id="IPR003105">
    <property type="entry name" value="SRA_YDG"/>
</dbReference>
<evidence type="ECO:0000259" key="9">
    <source>
        <dbReference type="PROSITE" id="PS51015"/>
    </source>
</evidence>
<dbReference type="InterPro" id="IPR003616">
    <property type="entry name" value="Post-SET_dom"/>
</dbReference>
<evidence type="ECO:0000256" key="6">
    <source>
        <dbReference type="PROSITE-ProRule" id="PRU00358"/>
    </source>
</evidence>
<keyword evidence="2 10" id="KW-0489">Methyltransferase</keyword>
<dbReference type="InterPro" id="IPR046341">
    <property type="entry name" value="SET_dom_sf"/>
</dbReference>
<dbReference type="Gene3D" id="2.30.280.10">
    <property type="entry name" value="SRA-YDG"/>
    <property type="match status" value="1"/>
</dbReference>
<dbReference type="PROSITE" id="PS51015">
    <property type="entry name" value="YDG"/>
    <property type="match status" value="1"/>
</dbReference>
<dbReference type="EMBL" id="JADAQX010000053">
    <property type="protein sequence ID" value="KAF8822459.1"/>
    <property type="molecule type" value="Genomic_DNA"/>
</dbReference>
<feature type="domain" description="YDG" evidence="9">
    <location>
        <begin position="43"/>
        <end position="187"/>
    </location>
</feature>
<dbReference type="Pfam" id="PF00856">
    <property type="entry name" value="SET"/>
    <property type="match status" value="1"/>
</dbReference>
<evidence type="ECO:0000256" key="5">
    <source>
        <dbReference type="ARBA" id="ARBA00023242"/>
    </source>
</evidence>
<name>A0ABQ7JEN5_9APIC</name>
<comment type="caution">
    <text evidence="10">The sequence shown here is derived from an EMBL/GenBank/DDBJ whole genome shotgun (WGS) entry which is preliminary data.</text>
</comment>
<protein>
    <submittedName>
        <fullName evidence="10">Histone lysine methyltransferase SET/SUV39</fullName>
    </submittedName>
</protein>
<comment type="subcellular location">
    <subcellularLocation>
        <location evidence="1">Chromosome</location>
    </subcellularLocation>
    <subcellularLocation>
        <location evidence="6">Nucleus</location>
    </subcellularLocation>
</comment>
<evidence type="ECO:0000256" key="4">
    <source>
        <dbReference type="ARBA" id="ARBA00022691"/>
    </source>
</evidence>
<evidence type="ECO:0000313" key="10">
    <source>
        <dbReference type="EMBL" id="KAF8822459.1"/>
    </source>
</evidence>
<dbReference type="GO" id="GO:0008168">
    <property type="term" value="F:methyltransferase activity"/>
    <property type="evidence" value="ECO:0007669"/>
    <property type="project" value="UniProtKB-KW"/>
</dbReference>
<dbReference type="PROSITE" id="PS50280">
    <property type="entry name" value="SET"/>
    <property type="match status" value="1"/>
</dbReference>
<dbReference type="GO" id="GO:0032259">
    <property type="term" value="P:methylation"/>
    <property type="evidence" value="ECO:0007669"/>
    <property type="project" value="UniProtKB-KW"/>
</dbReference>
<dbReference type="InterPro" id="IPR015947">
    <property type="entry name" value="PUA-like_sf"/>
</dbReference>
<dbReference type="PROSITE" id="PS50868">
    <property type="entry name" value="POST_SET"/>
    <property type="match status" value="1"/>
</dbReference>
<evidence type="ECO:0000313" key="11">
    <source>
        <dbReference type="Proteomes" id="UP000823046"/>
    </source>
</evidence>
<dbReference type="InterPro" id="IPR036987">
    <property type="entry name" value="SRA-YDG_sf"/>
</dbReference>
<organism evidence="10 11">
    <name type="scientific">Cardiosporidium cionae</name>
    <dbReference type="NCBI Taxonomy" id="476202"/>
    <lineage>
        <taxon>Eukaryota</taxon>
        <taxon>Sar</taxon>
        <taxon>Alveolata</taxon>
        <taxon>Apicomplexa</taxon>
        <taxon>Aconoidasida</taxon>
        <taxon>Nephromycida</taxon>
        <taxon>Cardiosporidium</taxon>
    </lineage>
</organism>
<feature type="domain" description="SET" evidence="7">
    <location>
        <begin position="472"/>
        <end position="598"/>
    </location>
</feature>
<proteinExistence type="predicted"/>
<dbReference type="SMART" id="SM00466">
    <property type="entry name" value="SRA"/>
    <property type="match status" value="1"/>
</dbReference>
<sequence length="627" mass="71981">MELELDCNGFNLNRSHEHRGTGIYTLIETFLGKNRMPKNCIGINQLKCLPGIFCYNREQLCLLGLHFNAARDISMTSDMEDTPVIAAVVLNGGDSDWLDMGSKFVYVAHGGSKQFDFSDHSLYTQENISLVNSCKLENPIRVIRSFRGKSKFSPMGGYRYDGLYRIIDFFVDTNSRDKRIYKFVVLNEKAIFQVSLREIVPLSSSDHDSILINFIVLFKTIKRVYIDYCNKMECAPVWLETVKLYELPQFHPSKPEWARGGFLPFLLRVKYQNVMDSPAFTRENKNLFAPSFSPHMTNTREYRSTWQHFTLPINRRMAQRLAHQFFPESRNPLIFTEIVLNAPMDNAWNPWEDLSHGEENFPLKVENLVDSTTPPLDFTYSKKNVFFSRLIPPDLMKNCPGCLPAGVDTSQWPIRNSSIYCIGKQNPANGRIYCAGRDVEKIQLFNFNFTCGDLCPCDPSACTTRYLPGLKFRCKLVKTLTKNWELQTEEFIPSGRFILQYAGEVISRVVMEGREHISEKLGHSNYFMESVEKEEKSDDWMMPCIDSSIIGNAARFLNHSCSPNVCVKTVWCCSDFPVLCVSALRDIEVHETLTYYYGQSYQQIKCLCGSLNCEGFIGRKPSSPSKR</sequence>
<dbReference type="InterPro" id="IPR001214">
    <property type="entry name" value="SET_dom"/>
</dbReference>
<keyword evidence="5 6" id="KW-0539">Nucleus</keyword>
<evidence type="ECO:0000256" key="2">
    <source>
        <dbReference type="ARBA" id="ARBA00022603"/>
    </source>
</evidence>
<feature type="domain" description="Post-SET" evidence="8">
    <location>
        <begin position="602"/>
        <end position="618"/>
    </location>
</feature>
<dbReference type="PANTHER" id="PTHR45660">
    <property type="entry name" value="HISTONE-LYSINE N-METHYLTRANSFERASE SETMAR"/>
    <property type="match status" value="1"/>
</dbReference>
<evidence type="ECO:0000259" key="8">
    <source>
        <dbReference type="PROSITE" id="PS50868"/>
    </source>
</evidence>
<dbReference type="Pfam" id="PF02182">
    <property type="entry name" value="SAD_SRA"/>
    <property type="match status" value="1"/>
</dbReference>
<dbReference type="PANTHER" id="PTHR45660:SF13">
    <property type="entry name" value="HISTONE-LYSINE N-METHYLTRANSFERASE SETMAR"/>
    <property type="match status" value="1"/>
</dbReference>
<dbReference type="InterPro" id="IPR051357">
    <property type="entry name" value="H3K9_HMTase_SUVAR3-9"/>
</dbReference>
<dbReference type="Proteomes" id="UP000823046">
    <property type="component" value="Unassembled WGS sequence"/>
</dbReference>
<evidence type="ECO:0000256" key="1">
    <source>
        <dbReference type="ARBA" id="ARBA00004286"/>
    </source>
</evidence>
<keyword evidence="4" id="KW-0949">S-adenosyl-L-methionine</keyword>